<gene>
    <name evidence="4" type="ORF">ATN88_24570</name>
</gene>
<dbReference type="STRING" id="294935.ATN88_24570"/>
<evidence type="ECO:0000256" key="1">
    <source>
        <dbReference type="SAM" id="Coils"/>
    </source>
</evidence>
<protein>
    <recommendedName>
        <fullName evidence="3">Band 7 domain-containing protein</fullName>
    </recommendedName>
</protein>
<dbReference type="AlphaFoldDB" id="A0A135I9T8"/>
<comment type="caution">
    <text evidence="4">The sequence shown here is derived from an EMBL/GenBank/DDBJ whole genome shotgun (WGS) entry which is preliminary data.</text>
</comment>
<sequence>MDIKNVGQSLKMEQRRQMARTGLKAAIYGLPLLLVGFTINNSVLMTDAGYTYVHQNNMTGELDVFTEPGIHFRMPFLSKITQYDQVITVSFGNNAGEDFYQRLDPVQVRFADTYIGEIPVTYRFKLSTDPEALIKMHREFRNNSNLIDALLVKNARNVTVITATQYTGEEFFQGGLNQFKSKLGDQLREGIYLTERRQVEVEELDLAPVGLDQADANKLQRTQQLVWKTVPVRDASGQPIRQDNPLQQYGIQVTQVTIGDPQPETQLDQLLADKKRLVADRIRAIQEQETSKAQAETEQLRKEIQRTREVQDAQRTKELAVIAQQKEVAVAQQIAKREIVEVEKTKQLAEVEKSKELAIAEANLAIQQANAKAAEFEAKAILAKGEAEAAVLKAKYDAFGSNRDVYLAELNRDISTSLYNNLKDFKVEVPTHYFGGGESGKMTTNLDVITGLGALGMMEKANALKGTNSNP</sequence>
<keyword evidence="1" id="KW-0175">Coiled coil</keyword>
<name>A0A135I9T8_9GAMM</name>
<feature type="coiled-coil region" evidence="1">
    <location>
        <begin position="283"/>
        <end position="310"/>
    </location>
</feature>
<dbReference type="RefSeq" id="WP_067414264.1">
    <property type="nucleotide sequence ID" value="NZ_LNTY01000027.1"/>
</dbReference>
<keyword evidence="2" id="KW-0472">Membrane</keyword>
<reference evidence="4 5" key="1">
    <citation type="submission" date="2015-11" db="EMBL/GenBank/DDBJ databases">
        <title>Genomic Taxonomy of the Vibrionaceae.</title>
        <authorList>
            <person name="Gomez-Gil B."/>
            <person name="Enciso-Ibarra J."/>
        </authorList>
    </citation>
    <scope>NUCLEOTIDE SEQUENCE [LARGE SCALE GENOMIC DNA]</scope>
    <source>
        <strain evidence="4 5">CAIM 912</strain>
    </source>
</reference>
<evidence type="ECO:0000256" key="2">
    <source>
        <dbReference type="SAM" id="Phobius"/>
    </source>
</evidence>
<keyword evidence="5" id="KW-1185">Reference proteome</keyword>
<dbReference type="Proteomes" id="UP000070529">
    <property type="component" value="Unassembled WGS sequence"/>
</dbReference>
<dbReference type="InterPro" id="IPR001107">
    <property type="entry name" value="Band_7"/>
</dbReference>
<feature type="coiled-coil region" evidence="1">
    <location>
        <begin position="357"/>
        <end position="386"/>
    </location>
</feature>
<feature type="domain" description="Band 7" evidence="3">
    <location>
        <begin position="59"/>
        <end position="295"/>
    </location>
</feature>
<dbReference type="EMBL" id="LNTY01000027">
    <property type="protein sequence ID" value="KXF82223.1"/>
    <property type="molecule type" value="Genomic_DNA"/>
</dbReference>
<evidence type="ECO:0000313" key="5">
    <source>
        <dbReference type="Proteomes" id="UP000070529"/>
    </source>
</evidence>
<keyword evidence="2" id="KW-1133">Transmembrane helix</keyword>
<keyword evidence="2" id="KW-0812">Transmembrane</keyword>
<evidence type="ECO:0000313" key="4">
    <source>
        <dbReference type="EMBL" id="KXF82223.1"/>
    </source>
</evidence>
<evidence type="ECO:0000259" key="3">
    <source>
        <dbReference type="Pfam" id="PF01145"/>
    </source>
</evidence>
<dbReference type="Pfam" id="PF01145">
    <property type="entry name" value="Band_7"/>
    <property type="match status" value="1"/>
</dbReference>
<dbReference type="OrthoDB" id="5826341at2"/>
<proteinExistence type="predicted"/>
<feature type="transmembrane region" description="Helical" evidence="2">
    <location>
        <begin position="21"/>
        <end position="39"/>
    </location>
</feature>
<accession>A0A135I9T8</accession>
<organism evidence="4 5">
    <name type="scientific">Enterovibrio coralii</name>
    <dbReference type="NCBI Taxonomy" id="294935"/>
    <lineage>
        <taxon>Bacteria</taxon>
        <taxon>Pseudomonadati</taxon>
        <taxon>Pseudomonadota</taxon>
        <taxon>Gammaproteobacteria</taxon>
        <taxon>Vibrionales</taxon>
        <taxon>Vibrionaceae</taxon>
        <taxon>Enterovibrio</taxon>
    </lineage>
</organism>